<name>A0A8J7DZY1_9CYAN</name>
<keyword evidence="4" id="KW-1185">Reference proteome</keyword>
<reference evidence="3" key="1">
    <citation type="submission" date="2020-10" db="EMBL/GenBank/DDBJ databases">
        <authorList>
            <person name="Castelo-Branco R."/>
            <person name="Eusebio N."/>
            <person name="Adriana R."/>
            <person name="Vieira A."/>
            <person name="Brugerolle De Fraissinette N."/>
            <person name="Rezende De Castro R."/>
            <person name="Schneider M.P."/>
            <person name="Vasconcelos V."/>
            <person name="Leao P.N."/>
        </authorList>
    </citation>
    <scope>NUCLEOTIDE SEQUENCE</scope>
    <source>
        <strain evidence="3">LEGE 07157</strain>
    </source>
</reference>
<evidence type="ECO:0000256" key="1">
    <source>
        <dbReference type="ARBA" id="ARBA00023186"/>
    </source>
</evidence>
<evidence type="ECO:0000313" key="4">
    <source>
        <dbReference type="Proteomes" id="UP000654482"/>
    </source>
</evidence>
<organism evidence="3 4">
    <name type="scientific">Lusitaniella coriacea LEGE 07157</name>
    <dbReference type="NCBI Taxonomy" id="945747"/>
    <lineage>
        <taxon>Bacteria</taxon>
        <taxon>Bacillati</taxon>
        <taxon>Cyanobacteriota</taxon>
        <taxon>Cyanophyceae</taxon>
        <taxon>Spirulinales</taxon>
        <taxon>Lusitaniellaceae</taxon>
        <taxon>Lusitaniella</taxon>
    </lineage>
</organism>
<sequence>MTDYQLSSQQRDRLLQELSTLLKERVTLQQALREQQESATAANEQLFLELLDLFDTLDFFLNYLNENPEPNPQSWKSLLKSFGSLQNRLLAILSKRDVRPIDFHQSEPDFNLCRVVDREVRNDLDNQTITKIVRRGFRYGDKLLRPVEAIVSEQE</sequence>
<evidence type="ECO:0000313" key="3">
    <source>
        <dbReference type="EMBL" id="MBE9118777.1"/>
    </source>
</evidence>
<dbReference type="InterPro" id="IPR009012">
    <property type="entry name" value="GrpE_head"/>
</dbReference>
<comment type="caution">
    <text evidence="3">The sequence shown here is derived from an EMBL/GenBank/DDBJ whole genome shotgun (WGS) entry which is preliminary data.</text>
</comment>
<feature type="coiled-coil region" evidence="2">
    <location>
        <begin position="11"/>
        <end position="45"/>
    </location>
</feature>
<dbReference type="Proteomes" id="UP000654482">
    <property type="component" value="Unassembled WGS sequence"/>
</dbReference>
<protein>
    <submittedName>
        <fullName evidence="3">Nucleotide exchange factor GrpE</fullName>
    </submittedName>
</protein>
<dbReference type="AlphaFoldDB" id="A0A8J7DZY1"/>
<dbReference type="GO" id="GO:0006457">
    <property type="term" value="P:protein folding"/>
    <property type="evidence" value="ECO:0007669"/>
    <property type="project" value="InterPro"/>
</dbReference>
<keyword evidence="1" id="KW-0143">Chaperone</keyword>
<gene>
    <name evidence="3" type="primary">grpE</name>
    <name evidence="3" type="ORF">IQ249_23085</name>
</gene>
<dbReference type="Gene3D" id="2.30.22.10">
    <property type="entry name" value="Head domain of nucleotide exchange factor GrpE"/>
    <property type="match status" value="1"/>
</dbReference>
<keyword evidence="2" id="KW-0175">Coiled coil</keyword>
<dbReference type="RefSeq" id="WP_194031873.1">
    <property type="nucleotide sequence ID" value="NZ_JADEWZ010000061.1"/>
</dbReference>
<dbReference type="GO" id="GO:0042803">
    <property type="term" value="F:protein homodimerization activity"/>
    <property type="evidence" value="ECO:0007669"/>
    <property type="project" value="InterPro"/>
</dbReference>
<proteinExistence type="predicted"/>
<dbReference type="GO" id="GO:0051087">
    <property type="term" value="F:protein-folding chaperone binding"/>
    <property type="evidence" value="ECO:0007669"/>
    <property type="project" value="InterPro"/>
</dbReference>
<dbReference type="GO" id="GO:0000774">
    <property type="term" value="F:adenyl-nucleotide exchange factor activity"/>
    <property type="evidence" value="ECO:0007669"/>
    <property type="project" value="InterPro"/>
</dbReference>
<dbReference type="EMBL" id="JADEWZ010000061">
    <property type="protein sequence ID" value="MBE9118777.1"/>
    <property type="molecule type" value="Genomic_DNA"/>
</dbReference>
<evidence type="ECO:0000256" key="2">
    <source>
        <dbReference type="SAM" id="Coils"/>
    </source>
</evidence>
<dbReference type="SUPFAM" id="SSF51064">
    <property type="entry name" value="Head domain of nucleotide exchange factor GrpE"/>
    <property type="match status" value="1"/>
</dbReference>
<dbReference type="Pfam" id="PF01025">
    <property type="entry name" value="GrpE"/>
    <property type="match status" value="1"/>
</dbReference>
<accession>A0A8J7DZY1</accession>
<dbReference type="InterPro" id="IPR000740">
    <property type="entry name" value="GrpE"/>
</dbReference>